<gene>
    <name evidence="2" type="ORF">SAMN04487937_2227</name>
</gene>
<dbReference type="InterPro" id="IPR036390">
    <property type="entry name" value="WH_DNA-bd_sf"/>
</dbReference>
<dbReference type="EMBL" id="FOYN01000003">
    <property type="protein sequence ID" value="SFR47671.1"/>
    <property type="molecule type" value="Genomic_DNA"/>
</dbReference>
<protein>
    <submittedName>
        <fullName evidence="2">Uncharacterized protein</fullName>
    </submittedName>
</protein>
<dbReference type="AlphaFoldDB" id="A0A1I6H078"/>
<feature type="region of interest" description="Disordered" evidence="1">
    <location>
        <begin position="87"/>
        <end position="113"/>
    </location>
</feature>
<dbReference type="Gene3D" id="1.10.10.10">
    <property type="entry name" value="Winged helix-like DNA-binding domain superfamily/Winged helix DNA-binding domain"/>
    <property type="match status" value="1"/>
</dbReference>
<dbReference type="Proteomes" id="UP000198932">
    <property type="component" value="Unassembled WGS sequence"/>
</dbReference>
<accession>A0A1I6H078</accession>
<dbReference type="RefSeq" id="WP_092921978.1">
    <property type="nucleotide sequence ID" value="NZ_FOYN01000003.1"/>
</dbReference>
<evidence type="ECO:0000256" key="1">
    <source>
        <dbReference type="SAM" id="MobiDB-lite"/>
    </source>
</evidence>
<sequence>MRHSGDWMTLVDDRILEYLRENETGSPTEMKEEGPINYSSPYIGRRAKRLAEEGLARHFGNAVYTITDDGEAYLDGRLDTQEWRYVEEDADDVSVDSATDREPGNSPANGGPM</sequence>
<evidence type="ECO:0000313" key="3">
    <source>
        <dbReference type="Proteomes" id="UP000198932"/>
    </source>
</evidence>
<organism evidence="2 3">
    <name type="scientific">Halorubrum sodomense</name>
    <dbReference type="NCBI Taxonomy" id="35743"/>
    <lineage>
        <taxon>Archaea</taxon>
        <taxon>Methanobacteriati</taxon>
        <taxon>Methanobacteriota</taxon>
        <taxon>Stenosarchaea group</taxon>
        <taxon>Halobacteria</taxon>
        <taxon>Halobacteriales</taxon>
        <taxon>Haloferacaceae</taxon>
        <taxon>Halorubrum</taxon>
    </lineage>
</organism>
<name>A0A1I6H078_HALSD</name>
<keyword evidence="3" id="KW-1185">Reference proteome</keyword>
<reference evidence="3" key="1">
    <citation type="submission" date="2016-10" db="EMBL/GenBank/DDBJ databases">
        <authorList>
            <person name="Varghese N."/>
            <person name="Submissions S."/>
        </authorList>
    </citation>
    <scope>NUCLEOTIDE SEQUENCE [LARGE SCALE GENOMIC DNA]</scope>
    <source>
        <strain evidence="3">RD 26</strain>
    </source>
</reference>
<dbReference type="InterPro" id="IPR036388">
    <property type="entry name" value="WH-like_DNA-bd_sf"/>
</dbReference>
<dbReference type="STRING" id="35743.SAMN04487937_2227"/>
<evidence type="ECO:0000313" key="2">
    <source>
        <dbReference type="EMBL" id="SFR47671.1"/>
    </source>
</evidence>
<proteinExistence type="predicted"/>
<dbReference type="OrthoDB" id="285635at2157"/>
<dbReference type="SUPFAM" id="SSF46785">
    <property type="entry name" value="Winged helix' DNA-binding domain"/>
    <property type="match status" value="1"/>
</dbReference>